<protein>
    <submittedName>
        <fullName evidence="2">Uncharacterized protein</fullName>
    </submittedName>
</protein>
<name>A0A919BPY6_STRFL</name>
<feature type="region of interest" description="Disordered" evidence="1">
    <location>
        <begin position="1"/>
        <end position="32"/>
    </location>
</feature>
<feature type="compositionally biased region" description="Acidic residues" evidence="1">
    <location>
        <begin position="19"/>
        <end position="28"/>
    </location>
</feature>
<dbReference type="AlphaFoldDB" id="A0A919BPY6"/>
<evidence type="ECO:0000256" key="1">
    <source>
        <dbReference type="SAM" id="MobiDB-lite"/>
    </source>
</evidence>
<evidence type="ECO:0000313" key="3">
    <source>
        <dbReference type="Proteomes" id="UP000632849"/>
    </source>
</evidence>
<evidence type="ECO:0000313" key="2">
    <source>
        <dbReference type="EMBL" id="GHG05462.1"/>
    </source>
</evidence>
<keyword evidence="3" id="KW-1185">Reference proteome</keyword>
<dbReference type="EMBL" id="BNBE01000002">
    <property type="protein sequence ID" value="GHG05462.1"/>
    <property type="molecule type" value="Genomic_DNA"/>
</dbReference>
<dbReference type="Proteomes" id="UP000632849">
    <property type="component" value="Unassembled WGS sequence"/>
</dbReference>
<gene>
    <name evidence="2" type="ORF">GCM10017667_40370</name>
</gene>
<organism evidence="2 3">
    <name type="scientific">Streptomyces filamentosus</name>
    <name type="common">Streptomyces roseosporus</name>
    <dbReference type="NCBI Taxonomy" id="67294"/>
    <lineage>
        <taxon>Bacteria</taxon>
        <taxon>Bacillati</taxon>
        <taxon>Actinomycetota</taxon>
        <taxon>Actinomycetes</taxon>
        <taxon>Kitasatosporales</taxon>
        <taxon>Streptomycetaceae</taxon>
        <taxon>Streptomyces</taxon>
    </lineage>
</organism>
<accession>A0A919BPY6</accession>
<dbReference type="RefSeq" id="WP_190042465.1">
    <property type="nucleotide sequence ID" value="NZ_BNBE01000002.1"/>
</dbReference>
<comment type="caution">
    <text evidence="2">The sequence shown here is derived from an EMBL/GenBank/DDBJ whole genome shotgun (WGS) entry which is preliminary data.</text>
</comment>
<proteinExistence type="predicted"/>
<reference evidence="2" key="2">
    <citation type="submission" date="2020-09" db="EMBL/GenBank/DDBJ databases">
        <authorList>
            <person name="Sun Q."/>
            <person name="Ohkuma M."/>
        </authorList>
    </citation>
    <scope>NUCLEOTIDE SEQUENCE</scope>
    <source>
        <strain evidence="2">JCM 4122</strain>
    </source>
</reference>
<sequence length="149" mass="16662">MPWTSCWAGSERRPGPAPEDPENSDDEELSGRASVAERLVDEVGWIRQCADWIDHLDRESYPPVADLCPEADFPDRANVVVDSARISAILRRIAFDVDELGRAWNVRPDRRLCRRRPAGRAPPSARRVGPGVRRVHPQEELAVALHPAG</sequence>
<reference evidence="2" key="1">
    <citation type="journal article" date="2014" name="Int. J. Syst. Evol. Microbiol.">
        <title>Complete genome sequence of Corynebacterium casei LMG S-19264T (=DSM 44701T), isolated from a smear-ripened cheese.</title>
        <authorList>
            <consortium name="US DOE Joint Genome Institute (JGI-PGF)"/>
            <person name="Walter F."/>
            <person name="Albersmeier A."/>
            <person name="Kalinowski J."/>
            <person name="Ruckert C."/>
        </authorList>
    </citation>
    <scope>NUCLEOTIDE SEQUENCE</scope>
    <source>
        <strain evidence="2">JCM 4122</strain>
    </source>
</reference>